<evidence type="ECO:0000256" key="3">
    <source>
        <dbReference type="ARBA" id="ARBA00005349"/>
    </source>
</evidence>
<dbReference type="InterPro" id="IPR002938">
    <property type="entry name" value="FAD-bd"/>
</dbReference>
<comment type="pathway">
    <text evidence="2">Cofactor biosynthesis; ubiquinone biosynthesis.</text>
</comment>
<keyword evidence="7" id="KW-0503">Monooxygenase</keyword>
<evidence type="ECO:0000256" key="1">
    <source>
        <dbReference type="ARBA" id="ARBA00001974"/>
    </source>
</evidence>
<dbReference type="PRINTS" id="PR00420">
    <property type="entry name" value="RNGMNOXGNASE"/>
</dbReference>
<dbReference type="InterPro" id="IPR051205">
    <property type="entry name" value="UbiH/COQ6_monooxygenase"/>
</dbReference>
<dbReference type="SUPFAM" id="SSF51905">
    <property type="entry name" value="FAD/NAD(P)-binding domain"/>
    <property type="match status" value="1"/>
</dbReference>
<dbReference type="GO" id="GO:0006744">
    <property type="term" value="P:ubiquinone biosynthetic process"/>
    <property type="evidence" value="ECO:0007669"/>
    <property type="project" value="UniProtKB-UniPathway"/>
</dbReference>
<dbReference type="GO" id="GO:0016705">
    <property type="term" value="F:oxidoreductase activity, acting on paired donors, with incorporation or reduction of molecular oxygen"/>
    <property type="evidence" value="ECO:0007669"/>
    <property type="project" value="InterPro"/>
</dbReference>
<dbReference type="PANTHER" id="PTHR43876:SF7">
    <property type="entry name" value="UBIQUINONE BIOSYNTHESIS MONOOXYGENASE COQ6, MITOCHONDRIAL"/>
    <property type="match status" value="1"/>
</dbReference>
<evidence type="ECO:0000256" key="7">
    <source>
        <dbReference type="ARBA" id="ARBA00023033"/>
    </source>
</evidence>
<accession>A0A1N6HBM0</accession>
<proteinExistence type="inferred from homology"/>
<dbReference type="Proteomes" id="UP000184932">
    <property type="component" value="Unassembled WGS sequence"/>
</dbReference>
<feature type="domain" description="FAD-binding" evidence="8">
    <location>
        <begin position="15"/>
        <end position="332"/>
    </location>
</feature>
<dbReference type="GO" id="GO:0004497">
    <property type="term" value="F:monooxygenase activity"/>
    <property type="evidence" value="ECO:0007669"/>
    <property type="project" value="UniProtKB-KW"/>
</dbReference>
<dbReference type="InterPro" id="IPR036188">
    <property type="entry name" value="FAD/NAD-bd_sf"/>
</dbReference>
<dbReference type="Gene3D" id="3.50.50.60">
    <property type="entry name" value="FAD/NAD(P)-binding domain"/>
    <property type="match status" value="2"/>
</dbReference>
<organism evidence="9 10">
    <name type="scientific">Vannielia litorea</name>
    <dbReference type="NCBI Taxonomy" id="1217970"/>
    <lineage>
        <taxon>Bacteria</taxon>
        <taxon>Pseudomonadati</taxon>
        <taxon>Pseudomonadota</taxon>
        <taxon>Alphaproteobacteria</taxon>
        <taxon>Rhodobacterales</taxon>
        <taxon>Paracoccaceae</taxon>
        <taxon>Vannielia</taxon>
    </lineage>
</organism>
<gene>
    <name evidence="9" type="ORF">SAMN05444002_3241</name>
</gene>
<dbReference type="GO" id="GO:0071949">
    <property type="term" value="F:FAD binding"/>
    <property type="evidence" value="ECO:0007669"/>
    <property type="project" value="InterPro"/>
</dbReference>
<dbReference type="NCBIfam" id="TIGR01988">
    <property type="entry name" value="Ubi-OHases"/>
    <property type="match status" value="1"/>
</dbReference>
<dbReference type="PROSITE" id="PS01304">
    <property type="entry name" value="UBIH"/>
    <property type="match status" value="1"/>
</dbReference>
<dbReference type="InterPro" id="IPR018168">
    <property type="entry name" value="Ubi_Hdrlase_CS"/>
</dbReference>
<keyword evidence="5" id="KW-0274">FAD</keyword>
<dbReference type="Pfam" id="PF01494">
    <property type="entry name" value="FAD_binding_3"/>
    <property type="match status" value="1"/>
</dbReference>
<reference evidence="10" key="1">
    <citation type="submission" date="2016-11" db="EMBL/GenBank/DDBJ databases">
        <authorList>
            <person name="Varghese N."/>
            <person name="Submissions S."/>
        </authorList>
    </citation>
    <scope>NUCLEOTIDE SEQUENCE [LARGE SCALE GENOMIC DNA]</scope>
    <source>
        <strain evidence="10">DSM 29440</strain>
    </source>
</reference>
<keyword evidence="4" id="KW-0285">Flavoprotein</keyword>
<dbReference type="RefSeq" id="WP_074257164.1">
    <property type="nucleotide sequence ID" value="NZ_FSRL01000001.1"/>
</dbReference>
<keyword evidence="6" id="KW-0560">Oxidoreductase</keyword>
<evidence type="ECO:0000256" key="2">
    <source>
        <dbReference type="ARBA" id="ARBA00004749"/>
    </source>
</evidence>
<comment type="similarity">
    <text evidence="3">Belongs to the UbiH/COQ6 family.</text>
</comment>
<sequence>MDNPAGRAIVRPMFDADVIIAGGALTGASLALALAQGGARVVVVDRLPADAQASPDFDGRSYALALASQRLLEALGVWGAVAEKAQPILHVKTGDGRPGEGVLGGLLHLDHGEIDEGPMGFMLEDRHLRPALMAALADAPGVTVLAGEEIVAQAVAPGHVAVTLGSGRVLKAALLAGADGRGSPTARRAGIARRDSDYGQTALTCAVAHERPHGGVAHQFFMPSGPLAILPLPGDRSSIVWSERRNQAKELAKASDEAFLAALRPVFGDFLGEIRLEGVRFAYPLTLTVAERIVAERLALVGDAAQGIHPIAGQGLNQGLRDVATLAQVVTEARRRGEDCGSALVLERHRAWRSFDRTALTLATDGFNRLFSNDNPLLRAARDLGVSAVAALPDLRRRFIREAAGLTGDLPRLLQGKAL</sequence>
<evidence type="ECO:0000259" key="8">
    <source>
        <dbReference type="Pfam" id="PF01494"/>
    </source>
</evidence>
<dbReference type="FunFam" id="3.50.50.60:FF:000021">
    <property type="entry name" value="Ubiquinone biosynthesis monooxygenase COQ6"/>
    <property type="match status" value="1"/>
</dbReference>
<comment type="cofactor">
    <cofactor evidence="1">
        <name>FAD</name>
        <dbReference type="ChEBI" id="CHEBI:57692"/>
    </cofactor>
</comment>
<dbReference type="GO" id="GO:0110142">
    <property type="term" value="C:ubiquinone biosynthesis complex"/>
    <property type="evidence" value="ECO:0007669"/>
    <property type="project" value="UniProtKB-ARBA"/>
</dbReference>
<evidence type="ECO:0000313" key="9">
    <source>
        <dbReference type="EMBL" id="SIO17170.1"/>
    </source>
</evidence>
<dbReference type="OrthoDB" id="9796623at2"/>
<name>A0A1N6HBM0_9RHOB</name>
<dbReference type="PANTHER" id="PTHR43876">
    <property type="entry name" value="UBIQUINONE BIOSYNTHESIS MONOOXYGENASE COQ6, MITOCHONDRIAL"/>
    <property type="match status" value="1"/>
</dbReference>
<dbReference type="STRING" id="1217970.SAMN05444002_3241"/>
<dbReference type="EMBL" id="FSRL01000001">
    <property type="protein sequence ID" value="SIO17170.1"/>
    <property type="molecule type" value="Genomic_DNA"/>
</dbReference>
<evidence type="ECO:0000313" key="10">
    <source>
        <dbReference type="Proteomes" id="UP000184932"/>
    </source>
</evidence>
<evidence type="ECO:0000256" key="5">
    <source>
        <dbReference type="ARBA" id="ARBA00022827"/>
    </source>
</evidence>
<dbReference type="AlphaFoldDB" id="A0A1N6HBM0"/>
<evidence type="ECO:0000256" key="6">
    <source>
        <dbReference type="ARBA" id="ARBA00023002"/>
    </source>
</evidence>
<dbReference type="InterPro" id="IPR010971">
    <property type="entry name" value="UbiH/COQ6"/>
</dbReference>
<protein>
    <submittedName>
        <fullName evidence="9">2-octaprenyl-6-methoxyphenol hydroxylase</fullName>
    </submittedName>
</protein>
<dbReference type="UniPathway" id="UPA00232"/>
<evidence type="ECO:0000256" key="4">
    <source>
        <dbReference type="ARBA" id="ARBA00022630"/>
    </source>
</evidence>
<keyword evidence="10" id="KW-1185">Reference proteome</keyword>